<name>A0A2X4U000_9NOCA</name>
<proteinExistence type="predicted"/>
<protein>
    <recommendedName>
        <fullName evidence="3">Antitoxin VbhA domain-containing protein</fullName>
    </recommendedName>
</protein>
<dbReference type="EMBL" id="LS483468">
    <property type="protein sequence ID" value="SQI28328.1"/>
    <property type="molecule type" value="Genomic_DNA"/>
</dbReference>
<keyword evidence="2" id="KW-1185">Reference proteome</keyword>
<dbReference type="RefSeq" id="WP_072699090.1">
    <property type="nucleotide sequence ID" value="NZ_JAFBBL010000001.1"/>
</dbReference>
<organism evidence="1 2">
    <name type="scientific">Rhodococcus coprophilus</name>
    <dbReference type="NCBI Taxonomy" id="38310"/>
    <lineage>
        <taxon>Bacteria</taxon>
        <taxon>Bacillati</taxon>
        <taxon>Actinomycetota</taxon>
        <taxon>Actinomycetes</taxon>
        <taxon>Mycobacteriales</taxon>
        <taxon>Nocardiaceae</taxon>
        <taxon>Rhodococcus</taxon>
    </lineage>
</organism>
<sequence length="62" mass="6839">MTPRKTEAEARAAVAAMEPIMAMEGREMSDGDKELLVELIRGTKTLEDVTKIIARDAGYEID</sequence>
<accession>A0A2X4U000</accession>
<gene>
    <name evidence="1" type="ORF">NCTC10994_00072</name>
</gene>
<evidence type="ECO:0000313" key="1">
    <source>
        <dbReference type="EMBL" id="SQI28328.1"/>
    </source>
</evidence>
<dbReference type="KEGG" id="rcr:NCTC10994_00072"/>
<reference evidence="1 2" key="1">
    <citation type="submission" date="2018-06" db="EMBL/GenBank/DDBJ databases">
        <authorList>
            <consortium name="Pathogen Informatics"/>
            <person name="Doyle S."/>
        </authorList>
    </citation>
    <scope>NUCLEOTIDE SEQUENCE [LARGE SCALE GENOMIC DNA]</scope>
    <source>
        <strain evidence="1 2">NCTC10994</strain>
    </source>
</reference>
<evidence type="ECO:0000313" key="2">
    <source>
        <dbReference type="Proteomes" id="UP000249091"/>
    </source>
</evidence>
<evidence type="ECO:0008006" key="3">
    <source>
        <dbReference type="Google" id="ProtNLM"/>
    </source>
</evidence>
<dbReference type="Proteomes" id="UP000249091">
    <property type="component" value="Chromosome 1"/>
</dbReference>
<dbReference type="AlphaFoldDB" id="A0A2X4U000"/>
<dbReference type="STRING" id="1219011.GCA_001895045_01081"/>